<accession>A0ABW7EPX5</accession>
<evidence type="ECO:0000313" key="2">
    <source>
        <dbReference type="Proteomes" id="UP001606300"/>
    </source>
</evidence>
<protein>
    <submittedName>
        <fullName evidence="1">Helix-turn-helix domain-containing protein</fullName>
    </submittedName>
</protein>
<dbReference type="InterPro" id="IPR010982">
    <property type="entry name" value="Lambda_DNA-bd_dom_sf"/>
</dbReference>
<keyword evidence="2" id="KW-1185">Reference proteome</keyword>
<comment type="caution">
    <text evidence="1">The sequence shown here is derived from an EMBL/GenBank/DDBJ whole genome shotgun (WGS) entry which is preliminary data.</text>
</comment>
<dbReference type="RefSeq" id="WP_394471563.1">
    <property type="nucleotide sequence ID" value="NZ_JBIGHY010000006.1"/>
</dbReference>
<dbReference type="Proteomes" id="UP001606300">
    <property type="component" value="Unassembled WGS sequence"/>
</dbReference>
<dbReference type="SUPFAM" id="SSF47413">
    <property type="entry name" value="lambda repressor-like DNA-binding domains"/>
    <property type="match status" value="1"/>
</dbReference>
<proteinExistence type="predicted"/>
<organism evidence="1 2">
    <name type="scientific">Pelomonas dachongensis</name>
    <dbReference type="NCBI Taxonomy" id="3299029"/>
    <lineage>
        <taxon>Bacteria</taxon>
        <taxon>Pseudomonadati</taxon>
        <taxon>Pseudomonadota</taxon>
        <taxon>Betaproteobacteria</taxon>
        <taxon>Burkholderiales</taxon>
        <taxon>Sphaerotilaceae</taxon>
        <taxon>Roseateles</taxon>
    </lineage>
</organism>
<dbReference type="Pfam" id="PF13560">
    <property type="entry name" value="HTH_31"/>
    <property type="match status" value="1"/>
</dbReference>
<evidence type="ECO:0000313" key="1">
    <source>
        <dbReference type="EMBL" id="MFG6415491.1"/>
    </source>
</evidence>
<dbReference type="EMBL" id="JBIGHY010000006">
    <property type="protein sequence ID" value="MFG6415491.1"/>
    <property type="molecule type" value="Genomic_DNA"/>
</dbReference>
<name>A0ABW7EPX5_9BURK</name>
<gene>
    <name evidence="1" type="ORF">ACG02S_16465</name>
</gene>
<sequence>MLERMRAALKYQLRQAIRASGRRAGDIAIQAGISGQQMADLLRGRGDCPMWVFEAVCDRLGLNAELRQGVEHGYAPGPVPSVVDLALGRLQH</sequence>
<reference evidence="1 2" key="1">
    <citation type="submission" date="2024-09" db="EMBL/GenBank/DDBJ databases">
        <title>Novel species of the genus Pelomonas and Roseateles isolated from streams.</title>
        <authorList>
            <person name="Lu H."/>
        </authorList>
    </citation>
    <scope>NUCLEOTIDE SEQUENCE [LARGE SCALE GENOMIC DNA]</scope>
    <source>
        <strain evidence="1 2">DC23W</strain>
    </source>
</reference>